<proteinExistence type="predicted"/>
<protein>
    <submittedName>
        <fullName evidence="1">Uncharacterized protein</fullName>
    </submittedName>
</protein>
<dbReference type="EMBL" id="CAWUPB010000376">
    <property type="protein sequence ID" value="CAK7324606.1"/>
    <property type="molecule type" value="Genomic_DNA"/>
</dbReference>
<accession>A0AAV1QX85</accession>
<name>A0AAV1QX85_9ROSI</name>
<gene>
    <name evidence="1" type="ORF">DCAF_LOCUS2258</name>
</gene>
<dbReference type="AlphaFoldDB" id="A0AAV1QX85"/>
<reference evidence="1 2" key="1">
    <citation type="submission" date="2024-01" db="EMBL/GenBank/DDBJ databases">
        <authorList>
            <person name="Waweru B."/>
        </authorList>
    </citation>
    <scope>NUCLEOTIDE SEQUENCE [LARGE SCALE GENOMIC DNA]</scope>
</reference>
<dbReference type="Proteomes" id="UP001314170">
    <property type="component" value="Unassembled WGS sequence"/>
</dbReference>
<evidence type="ECO:0000313" key="2">
    <source>
        <dbReference type="Proteomes" id="UP001314170"/>
    </source>
</evidence>
<organism evidence="1 2">
    <name type="scientific">Dovyalis caffra</name>
    <dbReference type="NCBI Taxonomy" id="77055"/>
    <lineage>
        <taxon>Eukaryota</taxon>
        <taxon>Viridiplantae</taxon>
        <taxon>Streptophyta</taxon>
        <taxon>Embryophyta</taxon>
        <taxon>Tracheophyta</taxon>
        <taxon>Spermatophyta</taxon>
        <taxon>Magnoliopsida</taxon>
        <taxon>eudicotyledons</taxon>
        <taxon>Gunneridae</taxon>
        <taxon>Pentapetalae</taxon>
        <taxon>rosids</taxon>
        <taxon>fabids</taxon>
        <taxon>Malpighiales</taxon>
        <taxon>Salicaceae</taxon>
        <taxon>Flacourtieae</taxon>
        <taxon>Dovyalis</taxon>
    </lineage>
</organism>
<sequence>MLYPGTQLKSLILGFRNRGRGSLRVLIARNDPCGSLLSSRSTCLVGDWARRFYSKWQDCLYQFYGNPVFLTNRITTNKTESRAINKKDDLSEIDRYSHIDFCDYPLIRCSHGAVTLRENPEFFNNGKPKSN</sequence>
<keyword evidence="2" id="KW-1185">Reference proteome</keyword>
<comment type="caution">
    <text evidence="1">The sequence shown here is derived from an EMBL/GenBank/DDBJ whole genome shotgun (WGS) entry which is preliminary data.</text>
</comment>
<evidence type="ECO:0000313" key="1">
    <source>
        <dbReference type="EMBL" id="CAK7324606.1"/>
    </source>
</evidence>